<keyword evidence="8" id="KW-0333">Golgi apparatus</keyword>
<evidence type="ECO:0000256" key="4">
    <source>
        <dbReference type="ARBA" id="ARBA00022692"/>
    </source>
</evidence>
<keyword evidence="6 8" id="KW-1133">Transmembrane helix</keyword>
<evidence type="ECO:0000256" key="5">
    <source>
        <dbReference type="ARBA" id="ARBA00022824"/>
    </source>
</evidence>
<proteinExistence type="inferred from homology"/>
<name>A0AAW1DKU6_9HEMI</name>
<comment type="similarity">
    <text evidence="2 8">Belongs to the membrane magnesium transporter (TC 1.A.67) family.</text>
</comment>
<accession>A0AAW1DKU6</accession>
<evidence type="ECO:0000313" key="11">
    <source>
        <dbReference type="Proteomes" id="UP001461498"/>
    </source>
</evidence>
<evidence type="ECO:0000256" key="1">
    <source>
        <dbReference type="ARBA" id="ARBA00004477"/>
    </source>
</evidence>
<dbReference type="GO" id="GO:0005886">
    <property type="term" value="C:plasma membrane"/>
    <property type="evidence" value="ECO:0007669"/>
    <property type="project" value="TreeGrafter"/>
</dbReference>
<evidence type="ECO:0000313" key="10">
    <source>
        <dbReference type="EMBL" id="KAK9510833.1"/>
    </source>
</evidence>
<reference evidence="10 11" key="1">
    <citation type="submission" date="2022-12" db="EMBL/GenBank/DDBJ databases">
        <title>Chromosome-level genome assembly of true bugs.</title>
        <authorList>
            <person name="Ma L."/>
            <person name="Li H."/>
        </authorList>
    </citation>
    <scope>NUCLEOTIDE SEQUENCE [LARGE SCALE GENOMIC DNA]</scope>
    <source>
        <strain evidence="10">Lab_2022b</strain>
    </source>
</reference>
<evidence type="ECO:0000256" key="9">
    <source>
        <dbReference type="SAM" id="SignalP"/>
    </source>
</evidence>
<evidence type="ECO:0000256" key="3">
    <source>
        <dbReference type="ARBA" id="ARBA00011276"/>
    </source>
</evidence>
<evidence type="ECO:0000256" key="6">
    <source>
        <dbReference type="ARBA" id="ARBA00022989"/>
    </source>
</evidence>
<dbReference type="EMBL" id="JAPXFL010000002">
    <property type="protein sequence ID" value="KAK9510833.1"/>
    <property type="molecule type" value="Genomic_DNA"/>
</dbReference>
<evidence type="ECO:0000256" key="7">
    <source>
        <dbReference type="ARBA" id="ARBA00023136"/>
    </source>
</evidence>
<comment type="caution">
    <text evidence="8">Lacks conserved residue(s) required for the propagation of feature annotation.</text>
</comment>
<dbReference type="InterPro" id="IPR018937">
    <property type="entry name" value="MMgT"/>
</dbReference>
<keyword evidence="5 8" id="KW-0256">Endoplasmic reticulum</keyword>
<feature type="signal peptide" evidence="9">
    <location>
        <begin position="1"/>
        <end position="23"/>
    </location>
</feature>
<comment type="subunit">
    <text evidence="3">Component of the ER membrane protein complex (EMC).</text>
</comment>
<dbReference type="GO" id="GO:0072546">
    <property type="term" value="C:EMC complex"/>
    <property type="evidence" value="ECO:0007669"/>
    <property type="project" value="UniProtKB-UniRule"/>
</dbReference>
<protein>
    <recommendedName>
        <fullName evidence="8">Membrane magnesium transporter</fullName>
    </recommendedName>
</protein>
<keyword evidence="8" id="KW-0967">Endosome</keyword>
<keyword evidence="8" id="KW-0813">Transport</keyword>
<sequence length="116" mass="13306">MTTYKLITFIGLFLLFHAAYSAAQHRSYLRITGQEFTSLPLDILIQGITSLFITMYGVIHVAGDFKEIRATVALESKTWETQRNLPSFYIFNHRGKMFSPTFVPDPIDSEEQNAIR</sequence>
<comment type="caution">
    <text evidence="10">The sequence shown here is derived from an EMBL/GenBank/DDBJ whole genome shotgun (WGS) entry which is preliminary data.</text>
</comment>
<keyword evidence="9" id="KW-0732">Signal</keyword>
<keyword evidence="11" id="KW-1185">Reference proteome</keyword>
<keyword evidence="4 8" id="KW-0812">Transmembrane</keyword>
<dbReference type="PANTHER" id="PTHR21181:SF7">
    <property type="entry name" value="ER MEMBRANE PROTEIN COMPLEX SUBUNIT 5"/>
    <property type="match status" value="1"/>
</dbReference>
<organism evidence="10 11">
    <name type="scientific">Rhynocoris fuscipes</name>
    <dbReference type="NCBI Taxonomy" id="488301"/>
    <lineage>
        <taxon>Eukaryota</taxon>
        <taxon>Metazoa</taxon>
        <taxon>Ecdysozoa</taxon>
        <taxon>Arthropoda</taxon>
        <taxon>Hexapoda</taxon>
        <taxon>Insecta</taxon>
        <taxon>Pterygota</taxon>
        <taxon>Neoptera</taxon>
        <taxon>Paraneoptera</taxon>
        <taxon>Hemiptera</taxon>
        <taxon>Heteroptera</taxon>
        <taxon>Panheteroptera</taxon>
        <taxon>Cimicomorpha</taxon>
        <taxon>Reduviidae</taxon>
        <taxon>Harpactorinae</taxon>
        <taxon>Harpactorini</taxon>
        <taxon>Rhynocoris</taxon>
    </lineage>
</organism>
<evidence type="ECO:0000256" key="2">
    <source>
        <dbReference type="ARBA" id="ARBA00006109"/>
    </source>
</evidence>
<feature type="transmembrane region" description="Helical" evidence="8">
    <location>
        <begin position="37"/>
        <end position="59"/>
    </location>
</feature>
<dbReference type="AlphaFoldDB" id="A0AAW1DKU6"/>
<comment type="function">
    <text evidence="8">Part of the endoplasmic reticulum membrane protein complex (EMC) that enables the energy-independent insertion into endoplasmic reticulum membranes of newly synthesized membrane proteins. May be involved in Mg(2+) transport.</text>
</comment>
<keyword evidence="7 8" id="KW-0472">Membrane</keyword>
<dbReference type="Proteomes" id="UP001461498">
    <property type="component" value="Unassembled WGS sequence"/>
</dbReference>
<dbReference type="GO" id="GO:0000139">
    <property type="term" value="C:Golgi membrane"/>
    <property type="evidence" value="ECO:0007669"/>
    <property type="project" value="UniProtKB-SubCell"/>
</dbReference>
<dbReference type="PANTHER" id="PTHR21181">
    <property type="match status" value="1"/>
</dbReference>
<keyword evidence="8" id="KW-0460">Magnesium</keyword>
<gene>
    <name evidence="10" type="ORF">O3M35_005533</name>
</gene>
<comment type="subcellular location">
    <subcellularLocation>
        <location evidence="1">Endoplasmic reticulum membrane</location>
        <topology evidence="1">Multi-pass membrane protein</topology>
    </subcellularLocation>
    <subcellularLocation>
        <location evidence="8">Golgi apparatus membrane</location>
        <topology evidence="8">Multi-pass membrane protein</topology>
    </subcellularLocation>
    <subcellularLocation>
        <location evidence="8">Early endosome membrane</location>
        <topology evidence="8">Multi-pass membrane protein</topology>
    </subcellularLocation>
</comment>
<evidence type="ECO:0000256" key="8">
    <source>
        <dbReference type="RuleBase" id="RU367002"/>
    </source>
</evidence>
<feature type="chain" id="PRO_5043452437" description="Membrane magnesium transporter" evidence="9">
    <location>
        <begin position="24"/>
        <end position="116"/>
    </location>
</feature>
<dbReference type="Pfam" id="PF10270">
    <property type="entry name" value="MMgT"/>
    <property type="match status" value="1"/>
</dbReference>
<dbReference type="GO" id="GO:0022890">
    <property type="term" value="F:inorganic cation transmembrane transporter activity"/>
    <property type="evidence" value="ECO:0007669"/>
    <property type="project" value="TreeGrafter"/>
</dbReference>
<dbReference type="GO" id="GO:0031901">
    <property type="term" value="C:early endosome membrane"/>
    <property type="evidence" value="ECO:0007669"/>
    <property type="project" value="UniProtKB-SubCell"/>
</dbReference>